<proteinExistence type="predicted"/>
<dbReference type="PANTHER" id="PTHR11461">
    <property type="entry name" value="SERINE PROTEASE INHIBITOR, SERPIN"/>
    <property type="match status" value="1"/>
</dbReference>
<dbReference type="GO" id="GO:0004867">
    <property type="term" value="F:serine-type endopeptidase inhibitor activity"/>
    <property type="evidence" value="ECO:0007669"/>
    <property type="project" value="InterPro"/>
</dbReference>
<dbReference type="RefSeq" id="XP_013922050.1">
    <property type="nucleotide sequence ID" value="XM_014066575.1"/>
</dbReference>
<reference evidence="3" key="1">
    <citation type="submission" date="2025-08" db="UniProtKB">
        <authorList>
            <consortium name="RefSeq"/>
        </authorList>
    </citation>
    <scope>IDENTIFICATION</scope>
    <source>
        <tissue evidence="3">Skeletal muscle</tissue>
    </source>
</reference>
<evidence type="ECO:0000259" key="1">
    <source>
        <dbReference type="Pfam" id="PF00079"/>
    </source>
</evidence>
<dbReference type="OrthoDB" id="8179360at2759"/>
<dbReference type="InterPro" id="IPR042185">
    <property type="entry name" value="Serpin_sf_2"/>
</dbReference>
<dbReference type="SUPFAM" id="SSF56574">
    <property type="entry name" value="Serpins"/>
    <property type="match status" value="1"/>
</dbReference>
<name>A0A6I9YDE5_9SAUR</name>
<sequence>MSEATGRRGKLYKLLLSPSYNENIQNFLHAAYRGGINSNQSTIVQLACTLFVQAGMQLSPQFIQQAAWWGNNTVQQTNFSDPNRTEAQIREWITQNTGEANCLSLDMTESPLNQIAVVSTMNFRSTWQRKFTFTHTQALSFTSPDGITLKVPTMYLRAEVNYAMVLLKRSRAPVFKADRPFNFILRQARTGSILFIGRLTNPTL</sequence>
<accession>A0A6I9YDE5</accession>
<dbReference type="Gene3D" id="3.30.497.10">
    <property type="entry name" value="Antithrombin, subunit I, domain 2"/>
    <property type="match status" value="1"/>
</dbReference>
<protein>
    <submittedName>
        <fullName evidence="3">Serpin E3</fullName>
    </submittedName>
</protein>
<feature type="domain" description="Serpin" evidence="1">
    <location>
        <begin position="163"/>
        <end position="202"/>
    </location>
</feature>
<dbReference type="Pfam" id="PF00079">
    <property type="entry name" value="Serpin"/>
    <property type="match status" value="2"/>
</dbReference>
<dbReference type="InterPro" id="IPR023796">
    <property type="entry name" value="Serpin_dom"/>
</dbReference>
<evidence type="ECO:0000313" key="2">
    <source>
        <dbReference type="Proteomes" id="UP000504617"/>
    </source>
</evidence>
<dbReference type="PANTHER" id="PTHR11461:SF129">
    <property type="entry name" value="SERPIN E3"/>
    <property type="match status" value="1"/>
</dbReference>
<dbReference type="GeneID" id="106549046"/>
<dbReference type="KEGG" id="tsr:106549046"/>
<organism evidence="2 3">
    <name type="scientific">Thamnophis sirtalis</name>
    <dbReference type="NCBI Taxonomy" id="35019"/>
    <lineage>
        <taxon>Eukaryota</taxon>
        <taxon>Metazoa</taxon>
        <taxon>Chordata</taxon>
        <taxon>Craniata</taxon>
        <taxon>Vertebrata</taxon>
        <taxon>Euteleostomi</taxon>
        <taxon>Lepidosauria</taxon>
        <taxon>Squamata</taxon>
        <taxon>Bifurcata</taxon>
        <taxon>Unidentata</taxon>
        <taxon>Episquamata</taxon>
        <taxon>Toxicofera</taxon>
        <taxon>Serpentes</taxon>
        <taxon>Colubroidea</taxon>
        <taxon>Colubridae</taxon>
        <taxon>Natricinae</taxon>
        <taxon>Thamnophis</taxon>
    </lineage>
</organism>
<evidence type="ECO:0000313" key="3">
    <source>
        <dbReference type="RefSeq" id="XP_013922050.1"/>
    </source>
</evidence>
<dbReference type="GO" id="GO:0005615">
    <property type="term" value="C:extracellular space"/>
    <property type="evidence" value="ECO:0007669"/>
    <property type="project" value="InterPro"/>
</dbReference>
<dbReference type="Gene3D" id="2.10.310.10">
    <property type="entry name" value="Serpins superfamily"/>
    <property type="match status" value="1"/>
</dbReference>
<dbReference type="FunFam" id="2.10.310.10:FF:000001">
    <property type="entry name" value="Serpin family A member 1"/>
    <property type="match status" value="1"/>
</dbReference>
<dbReference type="CTD" id="647174"/>
<dbReference type="Proteomes" id="UP000504617">
    <property type="component" value="Unplaced"/>
</dbReference>
<gene>
    <name evidence="3" type="primary">SERPINE3</name>
</gene>
<dbReference type="Gene3D" id="2.30.39.10">
    <property type="entry name" value="Alpha-1-antitrypsin, domain 1"/>
    <property type="match status" value="1"/>
</dbReference>
<dbReference type="AlphaFoldDB" id="A0A6I9YDE5"/>
<feature type="domain" description="Serpin" evidence="1">
    <location>
        <begin position="21"/>
        <end position="162"/>
    </location>
</feature>
<keyword evidence="2" id="KW-1185">Reference proteome</keyword>
<dbReference type="InterPro" id="IPR000215">
    <property type="entry name" value="Serpin_fam"/>
</dbReference>
<dbReference type="InterPro" id="IPR042178">
    <property type="entry name" value="Serpin_sf_1"/>
</dbReference>
<dbReference type="InterPro" id="IPR036186">
    <property type="entry name" value="Serpin_sf"/>
</dbReference>